<accession>A0ABQ5J683</accession>
<keyword evidence="3" id="KW-1185">Reference proteome</keyword>
<dbReference type="Proteomes" id="UP001151760">
    <property type="component" value="Unassembled WGS sequence"/>
</dbReference>
<feature type="region of interest" description="Disordered" evidence="1">
    <location>
        <begin position="100"/>
        <end position="137"/>
    </location>
</feature>
<feature type="compositionally biased region" description="Low complexity" evidence="1">
    <location>
        <begin position="108"/>
        <end position="137"/>
    </location>
</feature>
<evidence type="ECO:0000313" key="2">
    <source>
        <dbReference type="EMBL" id="GJU06704.1"/>
    </source>
</evidence>
<name>A0ABQ5J683_9ASTR</name>
<evidence type="ECO:0000313" key="3">
    <source>
        <dbReference type="Proteomes" id="UP001151760"/>
    </source>
</evidence>
<protein>
    <recommendedName>
        <fullName evidence="4">Secreted protein</fullName>
    </recommendedName>
</protein>
<reference evidence="2" key="1">
    <citation type="journal article" date="2022" name="Int. J. Mol. Sci.">
        <title>Draft Genome of Tanacetum Coccineum: Genomic Comparison of Closely Related Tanacetum-Family Plants.</title>
        <authorList>
            <person name="Yamashiro T."/>
            <person name="Shiraishi A."/>
            <person name="Nakayama K."/>
            <person name="Satake H."/>
        </authorList>
    </citation>
    <scope>NUCLEOTIDE SEQUENCE</scope>
</reference>
<gene>
    <name evidence="2" type="ORF">Tco_1123134</name>
</gene>
<reference evidence="2" key="2">
    <citation type="submission" date="2022-01" db="EMBL/GenBank/DDBJ databases">
        <authorList>
            <person name="Yamashiro T."/>
            <person name="Shiraishi A."/>
            <person name="Satake H."/>
            <person name="Nakayama K."/>
        </authorList>
    </citation>
    <scope>NUCLEOTIDE SEQUENCE</scope>
</reference>
<evidence type="ECO:0000256" key="1">
    <source>
        <dbReference type="SAM" id="MobiDB-lite"/>
    </source>
</evidence>
<proteinExistence type="predicted"/>
<feature type="region of interest" description="Disordered" evidence="1">
    <location>
        <begin position="39"/>
        <end position="65"/>
    </location>
</feature>
<dbReference type="EMBL" id="BQNB010021467">
    <property type="protein sequence ID" value="GJU06704.1"/>
    <property type="molecule type" value="Genomic_DNA"/>
</dbReference>
<comment type="caution">
    <text evidence="2">The sequence shown here is derived from an EMBL/GenBank/DDBJ whole genome shotgun (WGS) entry which is preliminary data.</text>
</comment>
<evidence type="ECO:0008006" key="4">
    <source>
        <dbReference type="Google" id="ProtNLM"/>
    </source>
</evidence>
<organism evidence="2 3">
    <name type="scientific">Tanacetum coccineum</name>
    <dbReference type="NCBI Taxonomy" id="301880"/>
    <lineage>
        <taxon>Eukaryota</taxon>
        <taxon>Viridiplantae</taxon>
        <taxon>Streptophyta</taxon>
        <taxon>Embryophyta</taxon>
        <taxon>Tracheophyta</taxon>
        <taxon>Spermatophyta</taxon>
        <taxon>Magnoliopsida</taxon>
        <taxon>eudicotyledons</taxon>
        <taxon>Gunneridae</taxon>
        <taxon>Pentapetalae</taxon>
        <taxon>asterids</taxon>
        <taxon>campanulids</taxon>
        <taxon>Asterales</taxon>
        <taxon>Asteraceae</taxon>
        <taxon>Asteroideae</taxon>
        <taxon>Anthemideae</taxon>
        <taxon>Anthemidinae</taxon>
        <taxon>Tanacetum</taxon>
    </lineage>
</organism>
<feature type="compositionally biased region" description="Polar residues" evidence="1">
    <location>
        <begin position="56"/>
        <end position="65"/>
    </location>
</feature>
<sequence length="137" mass="14246">MPPRVILFGVIPAIIPAIPEVPIVPADLIVTSEVGTVSVVSPSGADDESEPAEQRPVSSSHDTLTPLSEFPLAPVVAPPGILRCSATLIRPGEAIPFGRLYRTYPNRPHSSPSSAPSDHSLSGHTPPDTTDADSSTP</sequence>